<name>A0A6N1VHX1_9HYPH</name>
<dbReference type="EMBL" id="CP054836">
    <property type="protein sequence ID" value="QKV18922.1"/>
    <property type="molecule type" value="Genomic_DNA"/>
</dbReference>
<dbReference type="Pfam" id="PF20056">
    <property type="entry name" value="DUF6455"/>
    <property type="match status" value="1"/>
</dbReference>
<protein>
    <recommendedName>
        <fullName evidence="1">DUF6455 domain-containing protein</fullName>
    </recommendedName>
</protein>
<gene>
    <name evidence="2" type="ORF">HTY61_10900</name>
</gene>
<dbReference type="RefSeq" id="WP_175276815.1">
    <property type="nucleotide sequence ID" value="NZ_CP054836.1"/>
</dbReference>
<dbReference type="AlphaFoldDB" id="A0A6N1VHX1"/>
<reference evidence="2 3" key="1">
    <citation type="submission" date="2020-06" db="EMBL/GenBank/DDBJ databases">
        <title>Oricola thermophila sp. nov. isolated from a tidal sediments.</title>
        <authorList>
            <person name="Kwon K.K."/>
            <person name="Yang S.-H."/>
            <person name="Park M.-J."/>
        </authorList>
    </citation>
    <scope>NUCLEOTIDE SEQUENCE [LARGE SCALE GENOMIC DNA]</scope>
    <source>
        <strain evidence="2 3">MEBiC13590</strain>
    </source>
</reference>
<evidence type="ECO:0000313" key="2">
    <source>
        <dbReference type="EMBL" id="QKV18922.1"/>
    </source>
</evidence>
<dbReference type="Proteomes" id="UP000509367">
    <property type="component" value="Chromosome"/>
</dbReference>
<dbReference type="InterPro" id="IPR045601">
    <property type="entry name" value="DUF6455"/>
</dbReference>
<organism evidence="2 3">
    <name type="scientific">Oricola thermophila</name>
    <dbReference type="NCBI Taxonomy" id="2742145"/>
    <lineage>
        <taxon>Bacteria</taxon>
        <taxon>Pseudomonadati</taxon>
        <taxon>Pseudomonadota</taxon>
        <taxon>Alphaproteobacteria</taxon>
        <taxon>Hyphomicrobiales</taxon>
        <taxon>Ahrensiaceae</taxon>
        <taxon>Oricola</taxon>
    </lineage>
</organism>
<evidence type="ECO:0000313" key="3">
    <source>
        <dbReference type="Proteomes" id="UP000509367"/>
    </source>
</evidence>
<feature type="domain" description="DUF6455" evidence="1">
    <location>
        <begin position="9"/>
        <end position="80"/>
    </location>
</feature>
<sequence>MGILARIADRMDRQSHLMDAMMDRLEVDREALAMDTCGARLEAAARSCLMCRDSEECGRWLDGKDDTAPTFCPNIQVFELHRK</sequence>
<keyword evidence="3" id="KW-1185">Reference proteome</keyword>
<dbReference type="KEGG" id="orm:HTY61_10900"/>
<proteinExistence type="predicted"/>
<accession>A0A6N1VHX1</accession>
<evidence type="ECO:0000259" key="1">
    <source>
        <dbReference type="Pfam" id="PF20056"/>
    </source>
</evidence>